<protein>
    <submittedName>
        <fullName evidence="2">Uncharacterized protein</fullName>
    </submittedName>
</protein>
<dbReference type="InterPro" id="IPR015943">
    <property type="entry name" value="WD40/YVTN_repeat-like_dom_sf"/>
</dbReference>
<dbReference type="InterPro" id="IPR011041">
    <property type="entry name" value="Quinoprot_gluc/sorb_DH_b-prop"/>
</dbReference>
<dbReference type="Gene3D" id="2.130.10.10">
    <property type="entry name" value="YVTN repeat-like/Quinoprotein amine dehydrogenase"/>
    <property type="match status" value="1"/>
</dbReference>
<proteinExistence type="predicted"/>
<keyword evidence="3" id="KW-1185">Reference proteome</keyword>
<dbReference type="SUPFAM" id="SSF50952">
    <property type="entry name" value="Soluble quinoprotein glucose dehydrogenase"/>
    <property type="match status" value="1"/>
</dbReference>
<feature type="signal peptide" evidence="1">
    <location>
        <begin position="1"/>
        <end position="20"/>
    </location>
</feature>
<dbReference type="EMBL" id="FZOU01000002">
    <property type="protein sequence ID" value="SNS78646.1"/>
    <property type="molecule type" value="Genomic_DNA"/>
</dbReference>
<reference evidence="2 3" key="1">
    <citation type="submission" date="2017-06" db="EMBL/GenBank/DDBJ databases">
        <authorList>
            <person name="Kim H.J."/>
            <person name="Triplett B.A."/>
        </authorList>
    </citation>
    <scope>NUCLEOTIDE SEQUENCE [LARGE SCALE GENOMIC DNA]</scope>
    <source>
        <strain evidence="2 3">DSM 18704</strain>
    </source>
</reference>
<dbReference type="Proteomes" id="UP000198356">
    <property type="component" value="Unassembled WGS sequence"/>
</dbReference>
<feature type="chain" id="PRO_5012037327" evidence="1">
    <location>
        <begin position="21"/>
        <end position="734"/>
    </location>
</feature>
<accession>A0A239HB36</accession>
<evidence type="ECO:0000256" key="1">
    <source>
        <dbReference type="SAM" id="SignalP"/>
    </source>
</evidence>
<dbReference type="AlphaFoldDB" id="A0A239HB36"/>
<evidence type="ECO:0000313" key="2">
    <source>
        <dbReference type="EMBL" id="SNS78646.1"/>
    </source>
</evidence>
<organism evidence="2 3">
    <name type="scientific">Granulicella rosea</name>
    <dbReference type="NCBI Taxonomy" id="474952"/>
    <lineage>
        <taxon>Bacteria</taxon>
        <taxon>Pseudomonadati</taxon>
        <taxon>Acidobacteriota</taxon>
        <taxon>Terriglobia</taxon>
        <taxon>Terriglobales</taxon>
        <taxon>Acidobacteriaceae</taxon>
        <taxon>Granulicella</taxon>
    </lineage>
</organism>
<evidence type="ECO:0000313" key="3">
    <source>
        <dbReference type="Proteomes" id="UP000198356"/>
    </source>
</evidence>
<gene>
    <name evidence="2" type="ORF">SAMN05421770_102323</name>
</gene>
<dbReference type="Gene3D" id="2.80.10.50">
    <property type="match status" value="1"/>
</dbReference>
<sequence>MMRSVSILILASLLPAAALAQGTKLWSTSRYDEMERSTNQGVAIRGDGRLEPGPLATPVYTSGGNYIWSLAADAKGVAYVGLGGTASGSAAVMRVTPDGKSTKIFSGKEIAVQALRLLPDGGVLVATSPDGKLYRVAPDGAGTPAILFDPAETAEKPKYIWDAVVIGKAVYVAAGAPAAVYRVDLSHGAPVSRLLFKTADQHIRTLLATPDGTLWAGSDGAGVIYKISTTQPDAKPFAIYAAPRREITALAIDPAGVVYAAGVGAKGAPSLPPLPVTGAVGVSITFVQPGSASAAGSNTLIPEGSEIYRIGADGLPSRFAALKDDVVYALGMHDGALLAATGNHGRIYKFDTHGNGAESLTDLVHLEAAQAMALAPVAGGVLVASSNSGKLFRVPDAPAPDAAFTSEVFDAQQFSRWGRPEVRSASPASFDLLVRGGNVPNPIDGWSDWKKVTPNEDSLAASGVPDARYIQWKAVLKPGGSLQGVALNYLPRNVAPVVDDVVVAPGARVAATAATTPNQTVQVTFPAANVAQAIGFVQDAGTQPLSAQKDRTGITIRWSAHDDNGDDLMFAVWYRGEGEQTWRLLKDRITDKFYSFDSVLLPDGVYTAKIVASDAPVHVDADTLTGERASGAFTIDTTPPVPGALVAKLQAGKIHAAFDAKDATSPIAHAEYAIDGGAWQYLEPAGHLSDSLAEHYDFTADLPKPEEKTGDHVIAIRVYDRFENMAAAKAVVHE</sequence>
<name>A0A239HB36_9BACT</name>
<keyword evidence="1" id="KW-0732">Signal</keyword>